<dbReference type="Pfam" id="PF02771">
    <property type="entry name" value="Acyl-CoA_dh_N"/>
    <property type="match status" value="1"/>
</dbReference>
<dbReference type="Gene3D" id="1.10.540.10">
    <property type="entry name" value="Acyl-CoA dehydrogenase/oxidase, N-terminal domain"/>
    <property type="match status" value="1"/>
</dbReference>
<dbReference type="PANTHER" id="PTHR43884">
    <property type="entry name" value="ACYL-COA DEHYDROGENASE"/>
    <property type="match status" value="1"/>
</dbReference>
<dbReference type="InterPro" id="IPR037069">
    <property type="entry name" value="AcylCoA_DH/ox_N_sf"/>
</dbReference>
<dbReference type="RefSeq" id="WP_005191221.1">
    <property type="nucleotide sequence ID" value="NZ_CP045804.1"/>
</dbReference>
<organism evidence="2">
    <name type="scientific">Gordonia amarae</name>
    <dbReference type="NCBI Taxonomy" id="36821"/>
    <lineage>
        <taxon>Bacteria</taxon>
        <taxon>Bacillati</taxon>
        <taxon>Actinomycetota</taxon>
        <taxon>Actinomycetes</taxon>
        <taxon>Mycobacteriales</taxon>
        <taxon>Gordoniaceae</taxon>
        <taxon>Gordonia</taxon>
    </lineage>
</organism>
<evidence type="ECO:0000259" key="1">
    <source>
        <dbReference type="Pfam" id="PF02771"/>
    </source>
</evidence>
<dbReference type="PANTHER" id="PTHR43884:SF12">
    <property type="entry name" value="ISOVALERYL-COA DEHYDROGENASE, MITOCHONDRIAL-RELATED"/>
    <property type="match status" value="1"/>
</dbReference>
<dbReference type="GO" id="GO:0050660">
    <property type="term" value="F:flavin adenine dinucleotide binding"/>
    <property type="evidence" value="ECO:0007669"/>
    <property type="project" value="InterPro"/>
</dbReference>
<sequence>MTTAADITAPSVQTDPTAHPVYREFARFTEEVLAPRAVEIDRTEVPRSHIDGLREIGYHRLFVPEQYGGVKLPPRVVNAINNLLFGADPSTATIVTQHGAPVLPAVTAGTDDALELLPKLASGELIGGAGMGHVRSWPKRRGTIATRVPGGYRIDGVIGWHSGWGLTDVIWLGAVDEQREEFVFGIGFLDDPAISGRILPLTAVYGSRTAELRLDGYFLPDALVTEVVAVQEYRRRDGTRAQELQRAKHLNPDVDEADLAAIPTAGPYGLARAALDDALRISGDDDHLIALSAELETAAATPLPDPHWRAALNELAVRATTAAVVAAGGAALLDSDIAQVRARAAQFLQVRGLAPSVRAAHFAAYSR</sequence>
<dbReference type="EMBL" id="CP045810">
    <property type="protein sequence ID" value="QHN38612.1"/>
    <property type="molecule type" value="Genomic_DNA"/>
</dbReference>
<dbReference type="GO" id="GO:0003995">
    <property type="term" value="F:acyl-CoA dehydrogenase activity"/>
    <property type="evidence" value="ECO:0007669"/>
    <property type="project" value="TreeGrafter"/>
</dbReference>
<proteinExistence type="predicted"/>
<dbReference type="SUPFAM" id="SSF56645">
    <property type="entry name" value="Acyl-CoA dehydrogenase NM domain-like"/>
    <property type="match status" value="1"/>
</dbReference>
<protein>
    <submittedName>
        <fullName evidence="2">Acyl-CoA dehydrogenase</fullName>
    </submittedName>
</protein>
<dbReference type="InterPro" id="IPR009100">
    <property type="entry name" value="AcylCoA_DH/oxidase_NM_dom_sf"/>
</dbReference>
<reference evidence="2" key="1">
    <citation type="journal article" date="2021" name="Nat. Microbiol.">
        <title>Cocultivation of an ultrasmall environmental parasitic bacterium with lytic ability against bacteria associated with wastewater foams.</title>
        <authorList>
            <person name="Batinovic S."/>
            <person name="Rose J.J.A."/>
            <person name="Ratcliffe J."/>
            <person name="Seviour R.J."/>
            <person name="Petrovski S."/>
        </authorList>
    </citation>
    <scope>NUCLEOTIDE SEQUENCE</scope>
    <source>
        <strain evidence="2">CON44</strain>
    </source>
</reference>
<name>A0A857MA17_9ACTN</name>
<feature type="domain" description="Acyl-CoA dehydrogenase/oxidase N-terminal" evidence="1">
    <location>
        <begin position="23"/>
        <end position="124"/>
    </location>
</feature>
<evidence type="ECO:0000313" key="2">
    <source>
        <dbReference type="EMBL" id="QHN38612.1"/>
    </source>
</evidence>
<accession>A0A857MA17</accession>
<dbReference type="AlphaFoldDB" id="A0A857MA17"/>
<gene>
    <name evidence="2" type="ORF">GII30_04935</name>
</gene>
<dbReference type="InterPro" id="IPR013786">
    <property type="entry name" value="AcylCoA_DH/ox_N"/>
</dbReference>